<dbReference type="PANTHER" id="PTHR48047">
    <property type="entry name" value="GLYCOSYLTRANSFERASE"/>
    <property type="match status" value="1"/>
</dbReference>
<dbReference type="AlphaFoldDB" id="A0A978V478"/>
<sequence>MIPMVDEARVFAKHGVDVTIIATQANAALFQKNIDRDFKSGHRIRTHILQFPSAQVGLPHGIENLHAITSMEMLFPLYQGYQVFLRQSIEHLIREMRPDCIVSDMFFPWTLDLADELGIPRLAFRGTSYFSLCAEHCVRTYQPHKNSINSDAVDIVSLPGLPHKIEMLISQLPDWLRTTTHFTHLMEPITEAEEKSYGILMNSFHELEKAYEEHFPTTIGLKSWSLGPVSLWANQDLSEKTERCKISGSEDRLELMSLKKKKIQM</sequence>
<evidence type="ECO:0008006" key="5">
    <source>
        <dbReference type="Google" id="ProtNLM"/>
    </source>
</evidence>
<keyword evidence="2" id="KW-0328">Glycosyltransferase</keyword>
<reference evidence="3" key="1">
    <citation type="journal article" date="2021" name="Front. Plant Sci.">
        <title>Chromosome-Scale Genome Assembly for Chinese Sour Jujube and Insights Into Its Genome Evolution and Domestication Signature.</title>
        <authorList>
            <person name="Shen L.-Y."/>
            <person name="Luo H."/>
            <person name="Wang X.-L."/>
            <person name="Wang X.-M."/>
            <person name="Qiu X.-J."/>
            <person name="Liu H."/>
            <person name="Zhou S.-S."/>
            <person name="Jia K.-H."/>
            <person name="Nie S."/>
            <person name="Bao Y.-T."/>
            <person name="Zhang R.-G."/>
            <person name="Yun Q.-Z."/>
            <person name="Chai Y.-H."/>
            <person name="Lu J.-Y."/>
            <person name="Li Y."/>
            <person name="Zhao S.-W."/>
            <person name="Mao J.-F."/>
            <person name="Jia S.-G."/>
            <person name="Mao Y.-M."/>
        </authorList>
    </citation>
    <scope>NUCLEOTIDE SEQUENCE</scope>
    <source>
        <strain evidence="3">AT0</strain>
        <tissue evidence="3">Leaf</tissue>
    </source>
</reference>
<dbReference type="EMBL" id="JAEACU010000007">
    <property type="protein sequence ID" value="KAH7522161.1"/>
    <property type="molecule type" value="Genomic_DNA"/>
</dbReference>
<comment type="caution">
    <text evidence="3">The sequence shown here is derived from an EMBL/GenBank/DDBJ whole genome shotgun (WGS) entry which is preliminary data.</text>
</comment>
<dbReference type="GO" id="GO:0035251">
    <property type="term" value="F:UDP-glucosyltransferase activity"/>
    <property type="evidence" value="ECO:0007669"/>
    <property type="project" value="TreeGrafter"/>
</dbReference>
<evidence type="ECO:0000313" key="4">
    <source>
        <dbReference type="Proteomes" id="UP000813462"/>
    </source>
</evidence>
<name>A0A978V478_ZIZJJ</name>
<proteinExistence type="inferred from homology"/>
<accession>A0A978V478</accession>
<keyword evidence="2" id="KW-0808">Transferase</keyword>
<gene>
    <name evidence="3" type="ORF">FEM48_Zijuj07G0108900</name>
</gene>
<protein>
    <recommendedName>
        <fullName evidence="5">Soyasapogenol B glucuronide galactosyltransferase-like</fullName>
    </recommendedName>
</protein>
<evidence type="ECO:0000313" key="3">
    <source>
        <dbReference type="EMBL" id="KAH7522161.1"/>
    </source>
</evidence>
<dbReference type="Proteomes" id="UP000813462">
    <property type="component" value="Unassembled WGS sequence"/>
</dbReference>
<dbReference type="Gene3D" id="3.40.50.2000">
    <property type="entry name" value="Glycogen Phosphorylase B"/>
    <property type="match status" value="1"/>
</dbReference>
<evidence type="ECO:0000256" key="2">
    <source>
        <dbReference type="ARBA" id="ARBA00022676"/>
    </source>
</evidence>
<dbReference type="PANTHER" id="PTHR48047:SF45">
    <property type="entry name" value="SCOPOLETIN GLUCOSYLTRANSFERASE-LIKE"/>
    <property type="match status" value="1"/>
</dbReference>
<organism evidence="3 4">
    <name type="scientific">Ziziphus jujuba var. spinosa</name>
    <dbReference type="NCBI Taxonomy" id="714518"/>
    <lineage>
        <taxon>Eukaryota</taxon>
        <taxon>Viridiplantae</taxon>
        <taxon>Streptophyta</taxon>
        <taxon>Embryophyta</taxon>
        <taxon>Tracheophyta</taxon>
        <taxon>Spermatophyta</taxon>
        <taxon>Magnoliopsida</taxon>
        <taxon>eudicotyledons</taxon>
        <taxon>Gunneridae</taxon>
        <taxon>Pentapetalae</taxon>
        <taxon>rosids</taxon>
        <taxon>fabids</taxon>
        <taxon>Rosales</taxon>
        <taxon>Rhamnaceae</taxon>
        <taxon>Paliureae</taxon>
        <taxon>Ziziphus</taxon>
    </lineage>
</organism>
<evidence type="ECO:0000256" key="1">
    <source>
        <dbReference type="ARBA" id="ARBA00009995"/>
    </source>
</evidence>
<dbReference type="SUPFAM" id="SSF53756">
    <property type="entry name" value="UDP-Glycosyltransferase/glycogen phosphorylase"/>
    <property type="match status" value="1"/>
</dbReference>
<comment type="similarity">
    <text evidence="1">Belongs to the UDP-glycosyltransferase family.</text>
</comment>